<evidence type="ECO:0000313" key="8">
    <source>
        <dbReference type="Proteomes" id="UP000811619"/>
    </source>
</evidence>
<reference evidence="7" key="1">
    <citation type="journal article" date="2020" name="bioRxiv">
        <title>Whole genome comparisons of ergot fungi reveals the divergence and evolution of species within the genus Claviceps are the result of varying mechanisms driving genome evolution and host range expansion.</title>
        <authorList>
            <person name="Wyka S.A."/>
            <person name="Mondo S.J."/>
            <person name="Liu M."/>
            <person name="Dettman J."/>
            <person name="Nalam V."/>
            <person name="Broders K.D."/>
        </authorList>
    </citation>
    <scope>NUCLEOTIDE SEQUENCE</scope>
    <source>
        <strain evidence="7">CCC 489</strain>
    </source>
</reference>
<feature type="non-terminal residue" evidence="7">
    <location>
        <position position="297"/>
    </location>
</feature>
<comment type="caution">
    <text evidence="7">The sequence shown here is derived from an EMBL/GenBank/DDBJ whole genome shotgun (WGS) entry which is preliminary data.</text>
</comment>
<evidence type="ECO:0000256" key="2">
    <source>
        <dbReference type="ARBA" id="ARBA00013064"/>
    </source>
</evidence>
<dbReference type="PANTHER" id="PTHR45848">
    <property type="entry name" value="DUAL SPECIFICITY PROTEIN PHOSPHATASE 12 FAMILY MEMBER"/>
    <property type="match status" value="1"/>
</dbReference>
<dbReference type="EC" id="3.1.3.48" evidence="2"/>
<dbReference type="Pfam" id="PF00782">
    <property type="entry name" value="DSPc"/>
    <property type="match status" value="1"/>
</dbReference>
<dbReference type="InterPro" id="IPR020422">
    <property type="entry name" value="TYR_PHOSPHATASE_DUAL_dom"/>
</dbReference>
<feature type="compositionally biased region" description="Basic and acidic residues" evidence="5">
    <location>
        <begin position="13"/>
        <end position="33"/>
    </location>
</feature>
<dbReference type="PROSITE" id="PS50056">
    <property type="entry name" value="TYR_PHOSPHATASE_2"/>
    <property type="match status" value="1"/>
</dbReference>
<evidence type="ECO:0000313" key="7">
    <source>
        <dbReference type="EMBL" id="KAG5927559.1"/>
    </source>
</evidence>
<sequence length="297" mass="32364">MSWIPDPSSSSGDRLHRGEVLGRESHSPQRETSGDSSAEMALSRIDGQENLYVGGIWALRRSDVLAQKNITHVLSVVGFSPDGLKNFKDEPWSEYGKQFRHVVIDVDDVDDANLLVELPQAVSFIHRGLSTTGGPAEGRGVFVHCAAGKSRSVSVVIAYLLWRYPHRFDPDMVPGASAVQGDVGGESAADDEADADAVTDTGHTGAGTPRRRPRKETAQATVEAALAVVRQTRPMAEPNDGFMQQLALWWEMGCPVGADDGEVRDGALETHPVYQRWAYKREVEEHVAVGQAPSRLR</sequence>
<dbReference type="GO" id="GO:0004725">
    <property type="term" value="F:protein tyrosine phosphatase activity"/>
    <property type="evidence" value="ECO:0007669"/>
    <property type="project" value="UniProtKB-EC"/>
</dbReference>
<feature type="domain" description="Tyrosine specific protein phosphatases" evidence="6">
    <location>
        <begin position="116"/>
        <end position="169"/>
    </location>
</feature>
<dbReference type="AlphaFoldDB" id="A0A8K0NMI5"/>
<dbReference type="GO" id="GO:0005634">
    <property type="term" value="C:nucleus"/>
    <property type="evidence" value="ECO:0007669"/>
    <property type="project" value="TreeGrafter"/>
</dbReference>
<feature type="compositionally biased region" description="Acidic residues" evidence="5">
    <location>
        <begin position="188"/>
        <end position="197"/>
    </location>
</feature>
<gene>
    <name evidence="7" type="ORF">E4U42_002108</name>
</gene>
<evidence type="ECO:0000259" key="6">
    <source>
        <dbReference type="PROSITE" id="PS50056"/>
    </source>
</evidence>
<dbReference type="PANTHER" id="PTHR45848:SF4">
    <property type="entry name" value="DUAL SPECIFICITY PROTEIN PHOSPHATASE 12"/>
    <property type="match status" value="1"/>
</dbReference>
<evidence type="ECO:0000256" key="3">
    <source>
        <dbReference type="ARBA" id="ARBA00022801"/>
    </source>
</evidence>
<organism evidence="7 8">
    <name type="scientific">Claviceps africana</name>
    <dbReference type="NCBI Taxonomy" id="83212"/>
    <lineage>
        <taxon>Eukaryota</taxon>
        <taxon>Fungi</taxon>
        <taxon>Dikarya</taxon>
        <taxon>Ascomycota</taxon>
        <taxon>Pezizomycotina</taxon>
        <taxon>Sordariomycetes</taxon>
        <taxon>Hypocreomycetidae</taxon>
        <taxon>Hypocreales</taxon>
        <taxon>Clavicipitaceae</taxon>
        <taxon>Claviceps</taxon>
    </lineage>
</organism>
<dbReference type="Proteomes" id="UP000811619">
    <property type="component" value="Unassembled WGS sequence"/>
</dbReference>
<accession>A0A8K0NMI5</accession>
<feature type="region of interest" description="Disordered" evidence="5">
    <location>
        <begin position="180"/>
        <end position="218"/>
    </location>
</feature>
<proteinExistence type="inferred from homology"/>
<comment type="similarity">
    <text evidence="1">Belongs to the protein-tyrosine phosphatase family. Non-receptor class dual specificity subfamily.</text>
</comment>
<dbReference type="Gene3D" id="3.90.190.10">
    <property type="entry name" value="Protein tyrosine phosphatase superfamily"/>
    <property type="match status" value="1"/>
</dbReference>
<feature type="region of interest" description="Disordered" evidence="5">
    <location>
        <begin position="1"/>
        <end position="39"/>
    </location>
</feature>
<keyword evidence="4" id="KW-0904">Protein phosphatase</keyword>
<evidence type="ECO:0000256" key="1">
    <source>
        <dbReference type="ARBA" id="ARBA00008601"/>
    </source>
</evidence>
<dbReference type="InterPro" id="IPR029021">
    <property type="entry name" value="Prot-tyrosine_phosphatase-like"/>
</dbReference>
<dbReference type="EMBL" id="SRPY01000172">
    <property type="protein sequence ID" value="KAG5927559.1"/>
    <property type="molecule type" value="Genomic_DNA"/>
</dbReference>
<protein>
    <recommendedName>
        <fullName evidence="2">protein-tyrosine-phosphatase</fullName>
        <ecNumber evidence="2">3.1.3.48</ecNumber>
    </recommendedName>
</protein>
<dbReference type="OrthoDB" id="2017893at2759"/>
<dbReference type="GO" id="GO:0008138">
    <property type="term" value="F:protein tyrosine/serine/threonine phosphatase activity"/>
    <property type="evidence" value="ECO:0007669"/>
    <property type="project" value="TreeGrafter"/>
</dbReference>
<keyword evidence="8" id="KW-1185">Reference proteome</keyword>
<dbReference type="SUPFAM" id="SSF52799">
    <property type="entry name" value="(Phosphotyrosine protein) phosphatases II"/>
    <property type="match status" value="1"/>
</dbReference>
<dbReference type="InterPro" id="IPR000340">
    <property type="entry name" value="Dual-sp_phosphatase_cat-dom"/>
</dbReference>
<evidence type="ECO:0000256" key="4">
    <source>
        <dbReference type="ARBA" id="ARBA00022912"/>
    </source>
</evidence>
<name>A0A8K0NMI5_9HYPO</name>
<keyword evidence="3" id="KW-0378">Hydrolase</keyword>
<evidence type="ECO:0000256" key="5">
    <source>
        <dbReference type="SAM" id="MobiDB-lite"/>
    </source>
</evidence>
<dbReference type="SMART" id="SM00195">
    <property type="entry name" value="DSPc"/>
    <property type="match status" value="1"/>
</dbReference>
<dbReference type="InterPro" id="IPR000387">
    <property type="entry name" value="Tyr_Pase_dom"/>
</dbReference>